<name>A0AAV8XJV4_9CUCU</name>
<sequence>MMMESMKPLPPIVVEKVSVNDTTAIQMLSELQNILGTQETDFEQDQKRDKKCTTDLTHENQSSSNDETTVQMINELQNILEKQKNILSRVFDVDSDELNRLLEELAKVTCAPILAWSYQQPYQENLTDEEEALMV</sequence>
<dbReference type="Proteomes" id="UP001162162">
    <property type="component" value="Unassembled WGS sequence"/>
</dbReference>
<accession>A0AAV8XJV4</accession>
<feature type="compositionally biased region" description="Polar residues" evidence="1">
    <location>
        <begin position="59"/>
        <end position="69"/>
    </location>
</feature>
<keyword evidence="3" id="KW-1185">Reference proteome</keyword>
<evidence type="ECO:0000313" key="3">
    <source>
        <dbReference type="Proteomes" id="UP001162162"/>
    </source>
</evidence>
<comment type="caution">
    <text evidence="2">The sequence shown here is derived from an EMBL/GenBank/DDBJ whole genome shotgun (WGS) entry which is preliminary data.</text>
</comment>
<dbReference type="AlphaFoldDB" id="A0AAV8XJV4"/>
<organism evidence="2 3">
    <name type="scientific">Aromia moschata</name>
    <dbReference type="NCBI Taxonomy" id="1265417"/>
    <lineage>
        <taxon>Eukaryota</taxon>
        <taxon>Metazoa</taxon>
        <taxon>Ecdysozoa</taxon>
        <taxon>Arthropoda</taxon>
        <taxon>Hexapoda</taxon>
        <taxon>Insecta</taxon>
        <taxon>Pterygota</taxon>
        <taxon>Neoptera</taxon>
        <taxon>Endopterygota</taxon>
        <taxon>Coleoptera</taxon>
        <taxon>Polyphaga</taxon>
        <taxon>Cucujiformia</taxon>
        <taxon>Chrysomeloidea</taxon>
        <taxon>Cerambycidae</taxon>
        <taxon>Cerambycinae</taxon>
        <taxon>Callichromatini</taxon>
        <taxon>Aromia</taxon>
    </lineage>
</organism>
<feature type="compositionally biased region" description="Basic and acidic residues" evidence="1">
    <location>
        <begin position="44"/>
        <end position="58"/>
    </location>
</feature>
<feature type="region of interest" description="Disordered" evidence="1">
    <location>
        <begin position="37"/>
        <end position="69"/>
    </location>
</feature>
<reference evidence="2" key="1">
    <citation type="journal article" date="2023" name="Insect Mol. Biol.">
        <title>Genome sequencing provides insights into the evolution of gene families encoding plant cell wall-degrading enzymes in longhorned beetles.</title>
        <authorList>
            <person name="Shin N.R."/>
            <person name="Okamura Y."/>
            <person name="Kirsch R."/>
            <person name="Pauchet Y."/>
        </authorList>
    </citation>
    <scope>NUCLEOTIDE SEQUENCE</scope>
    <source>
        <strain evidence="2">AMC_N1</strain>
    </source>
</reference>
<evidence type="ECO:0000313" key="2">
    <source>
        <dbReference type="EMBL" id="KAJ8939135.1"/>
    </source>
</evidence>
<proteinExistence type="predicted"/>
<protein>
    <submittedName>
        <fullName evidence="2">Uncharacterized protein</fullName>
    </submittedName>
</protein>
<gene>
    <name evidence="2" type="ORF">NQ318_010890</name>
</gene>
<evidence type="ECO:0000256" key="1">
    <source>
        <dbReference type="SAM" id="MobiDB-lite"/>
    </source>
</evidence>
<dbReference type="EMBL" id="JAPWTK010000506">
    <property type="protein sequence ID" value="KAJ8939135.1"/>
    <property type="molecule type" value="Genomic_DNA"/>
</dbReference>